<dbReference type="InterPro" id="IPR011006">
    <property type="entry name" value="CheY-like_superfamily"/>
</dbReference>
<feature type="domain" description="Response regulatory" evidence="4">
    <location>
        <begin position="3"/>
        <end position="116"/>
    </location>
</feature>
<dbReference type="SMART" id="SM00850">
    <property type="entry name" value="LytTR"/>
    <property type="match status" value="1"/>
</dbReference>
<dbReference type="PANTHER" id="PTHR48111">
    <property type="entry name" value="REGULATOR OF RPOS"/>
    <property type="match status" value="1"/>
</dbReference>
<protein>
    <submittedName>
        <fullName evidence="6">Two-component system response regulator BtsR</fullName>
    </submittedName>
</protein>
<gene>
    <name evidence="6" type="primary">btsR</name>
    <name evidence="6" type="synonym">yehT</name>
    <name evidence="6" type="ORF">SBX37_09785</name>
</gene>
<dbReference type="PROSITE" id="PS50930">
    <property type="entry name" value="HTH_LYTTR"/>
    <property type="match status" value="1"/>
</dbReference>
<dbReference type="PROSITE" id="PS50110">
    <property type="entry name" value="RESPONSE_REGULATORY"/>
    <property type="match status" value="1"/>
</dbReference>
<evidence type="ECO:0000256" key="3">
    <source>
        <dbReference type="PROSITE-ProRule" id="PRU00169"/>
    </source>
</evidence>
<dbReference type="SUPFAM" id="SSF52172">
    <property type="entry name" value="CheY-like"/>
    <property type="match status" value="1"/>
</dbReference>
<evidence type="ECO:0000256" key="2">
    <source>
        <dbReference type="ARBA" id="ARBA00023125"/>
    </source>
</evidence>
<dbReference type="InterPro" id="IPR001789">
    <property type="entry name" value="Sig_transdc_resp-reg_receiver"/>
</dbReference>
<accession>A0ABU4I5B6</accession>
<evidence type="ECO:0000313" key="6">
    <source>
        <dbReference type="EMBL" id="MDW6003141.1"/>
    </source>
</evidence>
<proteinExistence type="predicted"/>
<name>A0ABU4I5B6_9VIBR</name>
<dbReference type="InterPro" id="IPR007492">
    <property type="entry name" value="LytTR_DNA-bd_dom"/>
</dbReference>
<dbReference type="RefSeq" id="WP_087481410.1">
    <property type="nucleotide sequence ID" value="NZ_AP024883.1"/>
</dbReference>
<keyword evidence="2" id="KW-0238">DNA-binding</keyword>
<dbReference type="Proteomes" id="UP001283366">
    <property type="component" value="Unassembled WGS sequence"/>
</dbReference>
<evidence type="ECO:0000313" key="7">
    <source>
        <dbReference type="Proteomes" id="UP001283366"/>
    </source>
</evidence>
<dbReference type="Gene3D" id="2.40.50.1020">
    <property type="entry name" value="LytTr DNA-binding domain"/>
    <property type="match status" value="1"/>
</dbReference>
<keyword evidence="3" id="KW-0597">Phosphoprotein</keyword>
<keyword evidence="7" id="KW-1185">Reference proteome</keyword>
<dbReference type="SMART" id="SM00448">
    <property type="entry name" value="REC"/>
    <property type="match status" value="1"/>
</dbReference>
<dbReference type="NCBIfam" id="NF008677">
    <property type="entry name" value="PRK11697.1"/>
    <property type="match status" value="1"/>
</dbReference>
<feature type="domain" description="HTH LytTR-type" evidence="5">
    <location>
        <begin position="135"/>
        <end position="236"/>
    </location>
</feature>
<dbReference type="Gene3D" id="3.40.50.2300">
    <property type="match status" value="1"/>
</dbReference>
<dbReference type="EMBL" id="JAWRCO010000001">
    <property type="protein sequence ID" value="MDW6003141.1"/>
    <property type="molecule type" value="Genomic_DNA"/>
</dbReference>
<sequence length="237" mass="27042">MMKALIIDDEIHAREELEQLLKEDGSLEIIGQAGNAIDGLKQINQLKPDVVFLDIQMPQITGIDLLAMLDQETMPRIVFITAYDQYAIQAFEDNAFDYLLKPIDEKRLHKTLQRLKRDIQRQDISPIIPQSLEQVPCTGLNRIVIIPIQEVEFAGSDLAGVHVQTRDKKATSQLTLKHLEEKTPLLRCHRQYLVNPKMIQEIKLLEHGLAEVLTLSGHTVPVSRRYLKNLKETLGIN</sequence>
<dbReference type="CDD" id="cd17532">
    <property type="entry name" value="REC_LytTR_AlgR-like"/>
    <property type="match status" value="1"/>
</dbReference>
<comment type="caution">
    <text evidence="6">The sequence shown here is derived from an EMBL/GenBank/DDBJ whole genome shotgun (WGS) entry which is preliminary data.</text>
</comment>
<dbReference type="InterPro" id="IPR039420">
    <property type="entry name" value="WalR-like"/>
</dbReference>
<feature type="modified residue" description="4-aspartylphosphate" evidence="3">
    <location>
        <position position="54"/>
    </location>
</feature>
<reference evidence="6 7" key="1">
    <citation type="submission" date="2023-11" db="EMBL/GenBank/DDBJ databases">
        <title>Plant-associative lifestyle of Vibrio porteresiae and its evolutionary dynamics.</title>
        <authorList>
            <person name="Rameshkumar N."/>
            <person name="Kirti K."/>
        </authorList>
    </citation>
    <scope>NUCLEOTIDE SEQUENCE [LARGE SCALE GENOMIC DNA]</scope>
    <source>
        <strain evidence="6 7">MSSRF38</strain>
    </source>
</reference>
<keyword evidence="1" id="KW-0902">Two-component regulatory system</keyword>
<evidence type="ECO:0000259" key="5">
    <source>
        <dbReference type="PROSITE" id="PS50930"/>
    </source>
</evidence>
<dbReference type="Pfam" id="PF00072">
    <property type="entry name" value="Response_reg"/>
    <property type="match status" value="1"/>
</dbReference>
<evidence type="ECO:0000259" key="4">
    <source>
        <dbReference type="PROSITE" id="PS50110"/>
    </source>
</evidence>
<evidence type="ECO:0000256" key="1">
    <source>
        <dbReference type="ARBA" id="ARBA00023012"/>
    </source>
</evidence>
<organism evidence="6 7">
    <name type="scientific">Vibrio mangrovi</name>
    <dbReference type="NCBI Taxonomy" id="474394"/>
    <lineage>
        <taxon>Bacteria</taxon>
        <taxon>Pseudomonadati</taxon>
        <taxon>Pseudomonadota</taxon>
        <taxon>Gammaproteobacteria</taxon>
        <taxon>Vibrionales</taxon>
        <taxon>Vibrionaceae</taxon>
        <taxon>Vibrio</taxon>
    </lineage>
</organism>
<dbReference type="PANTHER" id="PTHR48111:SF3">
    <property type="entry name" value="TRANSCRIPTIONAL REGULATORY PROTEIN BTSR"/>
    <property type="match status" value="1"/>
</dbReference>
<dbReference type="Pfam" id="PF04397">
    <property type="entry name" value="LytTR"/>
    <property type="match status" value="1"/>
</dbReference>